<reference evidence="7" key="2">
    <citation type="submission" date="2019-01" db="EMBL/GenBank/DDBJ databases">
        <title>Genome sequence of Desulfonema ishimotonii strain Tokyo 01.</title>
        <authorList>
            <person name="Fukui M."/>
        </authorList>
    </citation>
    <scope>NUCLEOTIDE SEQUENCE [LARGE SCALE GENOMIC DNA]</scope>
    <source>
        <strain evidence="7">Tokyo 01</strain>
    </source>
</reference>
<feature type="compositionally biased region" description="Low complexity" evidence="2">
    <location>
        <begin position="1955"/>
        <end position="1965"/>
    </location>
</feature>
<evidence type="ECO:0000256" key="3">
    <source>
        <dbReference type="SAM" id="SignalP"/>
    </source>
</evidence>
<feature type="signal peptide" evidence="3">
    <location>
        <begin position="1"/>
        <end position="24"/>
    </location>
</feature>
<proteinExistence type="predicted"/>
<evidence type="ECO:0000313" key="6">
    <source>
        <dbReference type="EMBL" id="GBC60145.1"/>
    </source>
</evidence>
<dbReference type="PROSITE" id="PS50853">
    <property type="entry name" value="FN3"/>
    <property type="match status" value="1"/>
</dbReference>
<dbReference type="CDD" id="cd00198">
    <property type="entry name" value="vWFA"/>
    <property type="match status" value="1"/>
</dbReference>
<dbReference type="InterPro" id="IPR036116">
    <property type="entry name" value="FN3_sf"/>
</dbReference>
<comment type="subcellular location">
    <subcellularLocation>
        <location evidence="1">Secreted</location>
        <location evidence="1">Extracellular space</location>
    </subcellularLocation>
</comment>
<keyword evidence="3" id="KW-0732">Signal</keyword>
<keyword evidence="7" id="KW-1185">Reference proteome</keyword>
<dbReference type="SMART" id="SM00060">
    <property type="entry name" value="FN3"/>
    <property type="match status" value="1"/>
</dbReference>
<feature type="domain" description="Fibronectin type-III" evidence="5">
    <location>
        <begin position="1476"/>
        <end position="1573"/>
    </location>
</feature>
<name>A0A401FT50_9BACT</name>
<evidence type="ECO:0000256" key="2">
    <source>
        <dbReference type="SAM" id="MobiDB-lite"/>
    </source>
</evidence>
<feature type="region of interest" description="Disordered" evidence="2">
    <location>
        <begin position="1953"/>
        <end position="2008"/>
    </location>
</feature>
<evidence type="ECO:0000313" key="7">
    <source>
        <dbReference type="Proteomes" id="UP000288096"/>
    </source>
</evidence>
<dbReference type="InterPro" id="IPR013783">
    <property type="entry name" value="Ig-like_fold"/>
</dbReference>
<dbReference type="SMART" id="SM00327">
    <property type="entry name" value="VWA"/>
    <property type="match status" value="1"/>
</dbReference>
<dbReference type="Pfam" id="PF00041">
    <property type="entry name" value="fn3"/>
    <property type="match status" value="1"/>
</dbReference>
<organism evidence="6 7">
    <name type="scientific">Desulfonema ishimotonii</name>
    <dbReference type="NCBI Taxonomy" id="45657"/>
    <lineage>
        <taxon>Bacteria</taxon>
        <taxon>Pseudomonadati</taxon>
        <taxon>Thermodesulfobacteriota</taxon>
        <taxon>Desulfobacteria</taxon>
        <taxon>Desulfobacterales</taxon>
        <taxon>Desulfococcaceae</taxon>
        <taxon>Desulfonema</taxon>
    </lineage>
</organism>
<dbReference type="GO" id="GO:0005576">
    <property type="term" value="C:extracellular region"/>
    <property type="evidence" value="ECO:0007669"/>
    <property type="project" value="UniProtKB-SubCell"/>
</dbReference>
<dbReference type="Gene3D" id="2.60.40.10">
    <property type="entry name" value="Immunoglobulins"/>
    <property type="match status" value="1"/>
</dbReference>
<dbReference type="SUPFAM" id="SSF53300">
    <property type="entry name" value="vWA-like"/>
    <property type="match status" value="1"/>
</dbReference>
<dbReference type="InterPro" id="IPR036465">
    <property type="entry name" value="vWFA_dom_sf"/>
</dbReference>
<gene>
    <name evidence="6" type="ORF">DENIS_1090</name>
</gene>
<evidence type="ECO:0008006" key="8">
    <source>
        <dbReference type="Google" id="ProtNLM"/>
    </source>
</evidence>
<dbReference type="CDD" id="cd00063">
    <property type="entry name" value="FN3"/>
    <property type="match status" value="1"/>
</dbReference>
<accession>A0A401FT50</accession>
<protein>
    <recommendedName>
        <fullName evidence="8">VWA domain-containing protein</fullName>
    </recommendedName>
</protein>
<dbReference type="InterPro" id="IPR003961">
    <property type="entry name" value="FN3_dom"/>
</dbReference>
<dbReference type="Gene3D" id="3.40.50.410">
    <property type="entry name" value="von Willebrand factor, type A domain"/>
    <property type="match status" value="1"/>
</dbReference>
<evidence type="ECO:0000259" key="4">
    <source>
        <dbReference type="PROSITE" id="PS50234"/>
    </source>
</evidence>
<dbReference type="Proteomes" id="UP000288096">
    <property type="component" value="Unassembled WGS sequence"/>
</dbReference>
<dbReference type="InterPro" id="IPR002035">
    <property type="entry name" value="VWF_A"/>
</dbReference>
<comment type="caution">
    <text evidence="6">The sequence shown here is derived from an EMBL/GenBank/DDBJ whole genome shotgun (WGS) entry which is preliminary data.</text>
</comment>
<feature type="domain" description="VWFA" evidence="4">
    <location>
        <begin position="223"/>
        <end position="359"/>
    </location>
</feature>
<dbReference type="PROSITE" id="PS50234">
    <property type="entry name" value="VWFA"/>
    <property type="match status" value="1"/>
</dbReference>
<evidence type="ECO:0000259" key="5">
    <source>
        <dbReference type="PROSITE" id="PS50853"/>
    </source>
</evidence>
<feature type="chain" id="PRO_5019284712" description="VWA domain-containing protein" evidence="3">
    <location>
        <begin position="25"/>
        <end position="2008"/>
    </location>
</feature>
<dbReference type="EMBL" id="BEXT01000001">
    <property type="protein sequence ID" value="GBC60145.1"/>
    <property type="molecule type" value="Genomic_DNA"/>
</dbReference>
<evidence type="ECO:0000256" key="1">
    <source>
        <dbReference type="ARBA" id="ARBA00004239"/>
    </source>
</evidence>
<feature type="region of interest" description="Disordered" evidence="2">
    <location>
        <begin position="648"/>
        <end position="670"/>
    </location>
</feature>
<sequence length="2008" mass="219708">MRIGVRIGIMLMAIICLISSDVFASDDIGATGSEQTSASDSSSELSDFPDISPNADISVLDSAFGIERVRVVCHEAASGKAVSYRLLQKGYDSENPEGVFDPGFPSDLPDFTFRPGGWDALDVMVIGYDGDGQILTATPKARIDLSRLGRKQASGQPSVLKRSRTRSSGLTVDSSQFPLIRIYGDLPTSVKRSSATEPPVVEESGTVQDVVELTQSDNAVSADILLVADNSISMASQTPWFMPGLREFIGNLSDSDMDCRIGLLPFSSAEQTRENASGSDLFYDSPDQVNAALKTKLTFDSPCDDALSALEIAADSVSRQSSARKILILMSNEAIHADQTRADQILNRLRQDNIQVFAFLPKQSRFSQLITRRTYGGFLNFHDDALSDLLPWLSAVAYQASDLTGTGLREVRLAGSDGKRSSDEDVVAADYTAPTPFDIMLLPRTSALPDTQQQRRKAVKIWVRVAKQDPEIADPGLTLYYTDSRNSEYKTLTMTEGDDEDVFFAEIPAEEMGVYGINYYIEARLDGYQISLPPKNPEEQPYSFAVAPNFLPRYTFSDTPRELVPGQPFTIEAKLYDETQQVRQACLYYRSVGQTEYQHIVKEFDERMPAFEADIPAEVVTSAGIEYYLSVTDDKGAVRYIGNMEDPRQAFPVSQSDDNSRRSTRSGATFNGNNFTIHADSITTDAMNNRIATGNIYIGLELQTDPMIGYRGGSLEISSDGTTFKTLSDTGTLFAVGIKTRKNTTAHNEDLFTGGFQRNPDDRIAAGELSLKLNVKPQTEKIITLYEHGLVDLNSRYTATSKIEVKRDQVSVTGAKADLVLQNRLFKFFDFGGVTSLNTLIWSRNELVTTSKTTVEITGIKLGDFDLLDAGITIDPINWGLEISAGGLAFGALNGPLMSFSVKKFSQLKKGDGSKLKGFVIGAQLNPPAITRLKFDLGVPNEIADLLTVPHVAYSGIPVGIAPKTVGFDLRDLALHTPLSVGVMLEGHVLDCAKIMRTIQTFIFTSFVSGKIAGTLDLSGTIGLSGDVSVLSVPVAGFDAQVSKYEPQLRLGGKLGFGFGPIGMPTEMDMKVSFPNETTAKFSGSSTTKFVPPVHISLALRLVGACSGACEISGLHGSISGSADTSGNMSLSMYGETYLQYSVLECTSGWGWAWFVPYCKGWGWKTHQYKVWTNMTLLPKPGAQFGAGKRSRDIASASEPGIFRETVYVGDDENGDPVEAVVEFNYGRPVGVFTGGLKRDGLPVKHLVTLDQAHENATIIVTSNTSAAQVRVECPIEDPDNPEHKLTYDSNTNTGADNEELISFSSDATEHMTVGVIKSAPAGDYLFEILNPGDTGAYTVEVTVPNRPPEFEITSSQVVAQNETQDIIEVTYNLSDEDSESTDVFATFRLAETGEVDDTDTALFLIPENAGEGTAEEMVRVYGTGQAKTVRLVIDRTNIKPGDYKLYGKAEDMTTAPVVSWSDLEKQLAVSGIPGPPENFRRDPSETASVLLEWEPRPESEKVIAYAIKIESSDKQEQHEIRVDGGETAAYELVGLKNGTTYVITIFSINEKYEWSLPGGPLTVTPGGLTVDGAPDLVVGLDATHVSVGPAGAEWGDWDEWDDPETDWFKVFVTITNKGNAPSTGGFLSIYYGKLAAEFAIVDKSDGEDAEIDPLLPGESVTYEYLIDMEFMKMLTDGQEIKFSKKFPCIFTISDVGPAELDTYNNTGMVEKLESVNVSEHELTLKEGWNFIALPADIFVSACVDPEMPGNTFGQIFGQDITIRQYYEGEWLTYANFNAEDESALGYVYSDEGFWVYVPSERTVTLAGWKYSTDPYWLSESTWSMMGTGTQIDAPLTYFQNGDEQGDGDEIPYVEAVWAWDTDSGQWIKNPASVVSGQGFWVSRSATEQPPEYAVTGDLEKLILILKLLTGKDFSGYPVDELDVVKDSRIDLQDAIRSLQVVATATEQDRKRVRSAAVSDDSSASELQKKHKGKNRENSRRKFKTPKISDNGSDADSEHKVRRVIRKN</sequence>
<reference evidence="7" key="1">
    <citation type="submission" date="2017-11" db="EMBL/GenBank/DDBJ databases">
        <authorList>
            <person name="Watanabe M."/>
            <person name="Kojima H."/>
        </authorList>
    </citation>
    <scope>NUCLEOTIDE SEQUENCE [LARGE SCALE GENOMIC DNA]</scope>
    <source>
        <strain evidence="7">Tokyo 01</strain>
    </source>
</reference>
<dbReference type="SUPFAM" id="SSF49265">
    <property type="entry name" value="Fibronectin type III"/>
    <property type="match status" value="1"/>
</dbReference>